<proteinExistence type="predicted"/>
<feature type="region of interest" description="Disordered" evidence="1">
    <location>
        <begin position="1"/>
        <end position="66"/>
    </location>
</feature>
<dbReference type="EMBL" id="JBAWTH010000012">
    <property type="protein sequence ID" value="KAL2289680.1"/>
    <property type="molecule type" value="Genomic_DNA"/>
</dbReference>
<evidence type="ECO:0000256" key="1">
    <source>
        <dbReference type="SAM" id="MobiDB-lite"/>
    </source>
</evidence>
<reference evidence="2 3" key="1">
    <citation type="submission" date="2024-03" db="EMBL/GenBank/DDBJ databases">
        <title>A high-quality draft genome sequence of Diaporthe vaccinii, a causative agent of upright dieback and viscid rot disease in cranberry plants.</title>
        <authorList>
            <person name="Sarrasin M."/>
            <person name="Lang B.F."/>
            <person name="Burger G."/>
        </authorList>
    </citation>
    <scope>NUCLEOTIDE SEQUENCE [LARGE SCALE GENOMIC DNA]</scope>
    <source>
        <strain evidence="2 3">IS7</strain>
    </source>
</reference>
<evidence type="ECO:0000313" key="2">
    <source>
        <dbReference type="EMBL" id="KAL2289680.1"/>
    </source>
</evidence>
<comment type="caution">
    <text evidence="2">The sequence shown here is derived from an EMBL/GenBank/DDBJ whole genome shotgun (WGS) entry which is preliminary data.</text>
</comment>
<organism evidence="2 3">
    <name type="scientific">Diaporthe vaccinii</name>
    <dbReference type="NCBI Taxonomy" id="105482"/>
    <lineage>
        <taxon>Eukaryota</taxon>
        <taxon>Fungi</taxon>
        <taxon>Dikarya</taxon>
        <taxon>Ascomycota</taxon>
        <taxon>Pezizomycotina</taxon>
        <taxon>Sordariomycetes</taxon>
        <taxon>Sordariomycetidae</taxon>
        <taxon>Diaporthales</taxon>
        <taxon>Diaporthaceae</taxon>
        <taxon>Diaporthe</taxon>
        <taxon>Diaporthe eres species complex</taxon>
    </lineage>
</organism>
<protein>
    <submittedName>
        <fullName evidence="2">Uncharacterized protein</fullName>
    </submittedName>
</protein>
<name>A0ABR4F4S0_9PEZI</name>
<feature type="compositionally biased region" description="Basic and acidic residues" evidence="1">
    <location>
        <begin position="1"/>
        <end position="17"/>
    </location>
</feature>
<keyword evidence="3" id="KW-1185">Reference proteome</keyword>
<gene>
    <name evidence="2" type="ORF">FJTKL_01914</name>
</gene>
<sequence length="66" mass="7071">MSNNKHETETTSGHSKEAVASQTAPETTSGHEEKAKSGSNKKTRGSAVIPPKMSNLRTGAPFDWDE</sequence>
<evidence type="ECO:0000313" key="3">
    <source>
        <dbReference type="Proteomes" id="UP001600888"/>
    </source>
</evidence>
<dbReference type="Proteomes" id="UP001600888">
    <property type="component" value="Unassembled WGS sequence"/>
</dbReference>
<accession>A0ABR4F4S0</accession>